<reference evidence="2 3" key="1">
    <citation type="submission" date="2016-10" db="EMBL/GenBank/DDBJ databases">
        <authorList>
            <person name="Varghese N."/>
            <person name="Submissions S."/>
        </authorList>
    </citation>
    <scope>NUCLEOTIDE SEQUENCE [LARGE SCALE GENOMIC DNA]</scope>
    <source>
        <strain evidence="2 3">DSM 17997</strain>
    </source>
</reference>
<dbReference type="EMBL" id="FNQC01000043">
    <property type="protein sequence ID" value="SDZ59431.1"/>
    <property type="molecule type" value="Genomic_DNA"/>
</dbReference>
<feature type="domain" description="VapC45 PIN like" evidence="1">
    <location>
        <begin position="1"/>
        <end position="89"/>
    </location>
</feature>
<dbReference type="RefSeq" id="WP_019597338.1">
    <property type="nucleotide sequence ID" value="NZ_FNQC01000043.1"/>
</dbReference>
<sequence length="139" mass="16082">MIIFTDENIPPHLAKGFNILQAPESLKSGVPIEVIHWPEFSAYSEKDHEWMPKIAALNACMITQDIHIAKRRHEIELFRKSNLGIFFLKGKNKKLQLTIWEMVEILAKAWPEISKIAVNEKKPFGYDILYNGKIRKVAL</sequence>
<name>A0A1H3UBJ3_9BACT</name>
<proteinExistence type="predicted"/>
<evidence type="ECO:0000313" key="2">
    <source>
        <dbReference type="EMBL" id="SDZ59431.1"/>
    </source>
</evidence>
<gene>
    <name evidence="2" type="ORF">SAMN05444412_1433</name>
</gene>
<dbReference type="Proteomes" id="UP000199663">
    <property type="component" value="Unassembled WGS sequence"/>
</dbReference>
<evidence type="ECO:0000313" key="3">
    <source>
        <dbReference type="Proteomes" id="UP000199663"/>
    </source>
</evidence>
<organism evidence="2 3">
    <name type="scientific">Rhodonellum ikkaensis</name>
    <dbReference type="NCBI Taxonomy" id="336829"/>
    <lineage>
        <taxon>Bacteria</taxon>
        <taxon>Pseudomonadati</taxon>
        <taxon>Bacteroidota</taxon>
        <taxon>Cytophagia</taxon>
        <taxon>Cytophagales</taxon>
        <taxon>Cytophagaceae</taxon>
        <taxon>Rhodonellum</taxon>
    </lineage>
</organism>
<dbReference type="InterPro" id="IPR041375">
    <property type="entry name" value="VapC45_PIN-like"/>
</dbReference>
<comment type="caution">
    <text evidence="2">The sequence shown here is derived from an EMBL/GenBank/DDBJ whole genome shotgun (WGS) entry which is preliminary data.</text>
</comment>
<protein>
    <recommendedName>
        <fullName evidence="1">VapC45 PIN like domain-containing protein</fullName>
    </recommendedName>
</protein>
<dbReference type="Pfam" id="PF18478">
    <property type="entry name" value="PIN_10"/>
    <property type="match status" value="1"/>
</dbReference>
<accession>A0A1H3UBJ3</accession>
<evidence type="ECO:0000259" key="1">
    <source>
        <dbReference type="Pfam" id="PF18478"/>
    </source>
</evidence>
<keyword evidence="3" id="KW-1185">Reference proteome</keyword>